<gene>
    <name evidence="7" type="ORF">TSTA_115990</name>
</gene>
<dbReference type="InterPro" id="IPR005066">
    <property type="entry name" value="MoCF_OxRdtse_dimer"/>
</dbReference>
<keyword evidence="4 7" id="KW-0560">Oxidoreductase</keyword>
<dbReference type="InterPro" id="IPR014756">
    <property type="entry name" value="Ig_E-set"/>
</dbReference>
<dbReference type="InterPro" id="IPR036374">
    <property type="entry name" value="OxRdtase_Mopterin-bd_sf"/>
</dbReference>
<dbReference type="GeneID" id="8099626"/>
<dbReference type="SUPFAM" id="SSF81296">
    <property type="entry name" value="E set domains"/>
    <property type="match status" value="1"/>
</dbReference>
<dbReference type="GO" id="GO:0005739">
    <property type="term" value="C:mitochondrion"/>
    <property type="evidence" value="ECO:0007669"/>
    <property type="project" value="TreeGrafter"/>
</dbReference>
<dbReference type="InParanoid" id="B8MBE3"/>
<dbReference type="PhylomeDB" id="B8MBE3"/>
<evidence type="ECO:0000313" key="8">
    <source>
        <dbReference type="Proteomes" id="UP000001745"/>
    </source>
</evidence>
<name>B8MBE3_TALSN</name>
<accession>B8MBE3</accession>
<evidence type="ECO:0000313" key="7">
    <source>
        <dbReference type="EMBL" id="EED17807.1"/>
    </source>
</evidence>
<feature type="domain" description="Moybdenum cofactor oxidoreductase dimerisation" evidence="6">
    <location>
        <begin position="250"/>
        <end position="366"/>
    </location>
</feature>
<organism evidence="7 8">
    <name type="scientific">Talaromyces stipitatus (strain ATCC 10500 / CBS 375.48 / QM 6759 / NRRL 1006)</name>
    <name type="common">Penicillium stipitatum</name>
    <dbReference type="NCBI Taxonomy" id="441959"/>
    <lineage>
        <taxon>Eukaryota</taxon>
        <taxon>Fungi</taxon>
        <taxon>Dikarya</taxon>
        <taxon>Ascomycota</taxon>
        <taxon>Pezizomycotina</taxon>
        <taxon>Eurotiomycetes</taxon>
        <taxon>Eurotiomycetidae</taxon>
        <taxon>Eurotiales</taxon>
        <taxon>Trichocomaceae</taxon>
        <taxon>Talaromyces</taxon>
        <taxon>Talaromyces sect. Talaromyces</taxon>
    </lineage>
</organism>
<comment type="cofactor">
    <cofactor evidence="1">
        <name>Mo-molybdopterin</name>
        <dbReference type="ChEBI" id="CHEBI:71302"/>
    </cofactor>
</comment>
<sequence>MTDSTTTTIEHSKEPLNQEPPIQKLVSSFLTKTEATYDRNHGPIPHLNSENHTVTIDGQVTCPLKLSINDLTSEFQQHEVISALQCAGNRRDTMSTQLKEVQGINWQDGAMMNCRWKGPRLRDVLLAAGVDDHVGKEGRFVAFGCYQVECQDDTWFGGSVELERCMSVEDEVILALEMNDVPLTPNHGYPVRVVIPGVAGARWVKWLDRITVQNEHSQNYYQQYDYKALPPEITSSDKAKDYWMKVPPLLDMPINSVVASPDDGETVKLSMDRRVEVKGYAVPQGRCGPVTRVEVSGDGGGTWVEAQLGVPKSKINDKWCWKLWKASVPMERGTGKVLLSRAYDAAGNTQQETSLWNLRGVAYNGYGMSKDLTVE</sequence>
<reference evidence="8" key="1">
    <citation type="journal article" date="2015" name="Genome Announc.">
        <title>Genome sequence of the AIDS-associated pathogen Penicillium marneffei (ATCC18224) and its near taxonomic relative Talaromyces stipitatus (ATCC10500).</title>
        <authorList>
            <person name="Nierman W.C."/>
            <person name="Fedorova-Abrams N.D."/>
            <person name="Andrianopoulos A."/>
        </authorList>
    </citation>
    <scope>NUCLEOTIDE SEQUENCE [LARGE SCALE GENOMIC DNA]</scope>
    <source>
        <strain evidence="8">ATCC 10500 / CBS 375.48 / QM 6759 / NRRL 1006</strain>
    </source>
</reference>
<keyword evidence="3" id="KW-0479">Metal-binding</keyword>
<dbReference type="OMA" id="TWHVAEL"/>
<dbReference type="Gene3D" id="3.90.420.10">
    <property type="entry name" value="Oxidoreductase, molybdopterin-binding domain"/>
    <property type="match status" value="1"/>
</dbReference>
<dbReference type="Pfam" id="PF03404">
    <property type="entry name" value="Mo-co_dimer"/>
    <property type="match status" value="1"/>
</dbReference>
<dbReference type="VEuPathDB" id="FungiDB:TSTA_115990"/>
<dbReference type="GO" id="GO:0043546">
    <property type="term" value="F:molybdopterin cofactor binding"/>
    <property type="evidence" value="ECO:0007669"/>
    <property type="project" value="TreeGrafter"/>
</dbReference>
<dbReference type="RefSeq" id="XP_002481799.1">
    <property type="nucleotide sequence ID" value="XM_002481754.1"/>
</dbReference>
<evidence type="ECO:0000259" key="5">
    <source>
        <dbReference type="Pfam" id="PF00174"/>
    </source>
</evidence>
<protein>
    <submittedName>
        <fullName evidence="7">Sulfite oxidase, putative</fullName>
        <ecNumber evidence="7">1.8.3.1</ecNumber>
    </submittedName>
</protein>
<dbReference type="GO" id="GO:0008482">
    <property type="term" value="F:sulfite oxidase activity"/>
    <property type="evidence" value="ECO:0007669"/>
    <property type="project" value="UniProtKB-EC"/>
</dbReference>
<dbReference type="PRINTS" id="PR00407">
    <property type="entry name" value="EUMOPTERIN"/>
</dbReference>
<dbReference type="Proteomes" id="UP000001745">
    <property type="component" value="Unassembled WGS sequence"/>
</dbReference>
<dbReference type="STRING" id="441959.B8MBE3"/>
<dbReference type="GO" id="GO:0006790">
    <property type="term" value="P:sulfur compound metabolic process"/>
    <property type="evidence" value="ECO:0007669"/>
    <property type="project" value="TreeGrafter"/>
</dbReference>
<dbReference type="GO" id="GO:0020037">
    <property type="term" value="F:heme binding"/>
    <property type="evidence" value="ECO:0007669"/>
    <property type="project" value="TreeGrafter"/>
</dbReference>
<dbReference type="InterPro" id="IPR000572">
    <property type="entry name" value="OxRdtase_Mopterin-bd_dom"/>
</dbReference>
<dbReference type="PANTHER" id="PTHR19372:SF7">
    <property type="entry name" value="SULFITE OXIDASE, MITOCHONDRIAL"/>
    <property type="match status" value="1"/>
</dbReference>
<dbReference type="FunFam" id="3.90.420.10:FF:000002">
    <property type="entry name" value="sulfite oxidase, mitochondrial"/>
    <property type="match status" value="1"/>
</dbReference>
<dbReference type="GO" id="GO:0030151">
    <property type="term" value="F:molybdenum ion binding"/>
    <property type="evidence" value="ECO:0007669"/>
    <property type="project" value="InterPro"/>
</dbReference>
<proteinExistence type="predicted"/>
<evidence type="ECO:0000259" key="6">
    <source>
        <dbReference type="Pfam" id="PF03404"/>
    </source>
</evidence>
<dbReference type="OrthoDB" id="432685at2759"/>
<dbReference type="EMBL" id="EQ962655">
    <property type="protein sequence ID" value="EED17807.1"/>
    <property type="molecule type" value="Genomic_DNA"/>
</dbReference>
<keyword evidence="2" id="KW-0500">Molybdenum</keyword>
<dbReference type="HOGENOM" id="CLU_003827_5_2_1"/>
<evidence type="ECO:0000256" key="1">
    <source>
        <dbReference type="ARBA" id="ARBA00001924"/>
    </source>
</evidence>
<dbReference type="AlphaFoldDB" id="B8MBE3"/>
<evidence type="ECO:0000256" key="2">
    <source>
        <dbReference type="ARBA" id="ARBA00022505"/>
    </source>
</evidence>
<dbReference type="PANTHER" id="PTHR19372">
    <property type="entry name" value="SULFITE REDUCTASE"/>
    <property type="match status" value="1"/>
</dbReference>
<dbReference type="eggNOG" id="KOG0535">
    <property type="taxonomic scope" value="Eukaryota"/>
</dbReference>
<dbReference type="EC" id="1.8.3.1" evidence="7"/>
<evidence type="ECO:0000256" key="3">
    <source>
        <dbReference type="ARBA" id="ARBA00022723"/>
    </source>
</evidence>
<dbReference type="InterPro" id="IPR008335">
    <property type="entry name" value="Mopterin_OxRdtase_euk"/>
</dbReference>
<keyword evidence="8" id="KW-1185">Reference proteome</keyword>
<dbReference type="SUPFAM" id="SSF56524">
    <property type="entry name" value="Oxidoreductase molybdopterin-binding domain"/>
    <property type="match status" value="1"/>
</dbReference>
<dbReference type="Pfam" id="PF00174">
    <property type="entry name" value="Oxidored_molyb"/>
    <property type="match status" value="1"/>
</dbReference>
<evidence type="ECO:0000256" key="4">
    <source>
        <dbReference type="ARBA" id="ARBA00023002"/>
    </source>
</evidence>
<feature type="domain" description="Oxidoreductase molybdopterin-binding" evidence="5">
    <location>
        <begin position="41"/>
        <end position="221"/>
    </location>
</feature>
<dbReference type="Gene3D" id="2.60.40.650">
    <property type="match status" value="1"/>
</dbReference>